<evidence type="ECO:0000259" key="4">
    <source>
        <dbReference type="PROSITE" id="PS50927"/>
    </source>
</evidence>
<dbReference type="SUPFAM" id="SSF51110">
    <property type="entry name" value="alpha-D-mannose-specific plant lectins"/>
    <property type="match status" value="3"/>
</dbReference>
<protein>
    <recommendedName>
        <fullName evidence="4">Bulb-type lectin domain-containing protein</fullName>
    </recommendedName>
</protein>
<dbReference type="Proteomes" id="UP000285317">
    <property type="component" value="Chromosome"/>
</dbReference>
<dbReference type="SMART" id="SM00108">
    <property type="entry name" value="B_lectin"/>
    <property type="match status" value="2"/>
</dbReference>
<dbReference type="EMBL" id="CP028137">
    <property type="protein sequence ID" value="AZZ53728.1"/>
    <property type="molecule type" value="Genomic_DNA"/>
</dbReference>
<dbReference type="RefSeq" id="WP_127888150.1">
    <property type="nucleotide sequence ID" value="NZ_CP028137.1"/>
</dbReference>
<organism evidence="5 6">
    <name type="scientific">Rathayibacter festucae DSM 15932</name>
    <dbReference type="NCBI Taxonomy" id="1328866"/>
    <lineage>
        <taxon>Bacteria</taxon>
        <taxon>Bacillati</taxon>
        <taxon>Actinomycetota</taxon>
        <taxon>Actinomycetes</taxon>
        <taxon>Micrococcales</taxon>
        <taxon>Microbacteriaceae</taxon>
        <taxon>Rathayibacter</taxon>
    </lineage>
</organism>
<dbReference type="Gene3D" id="2.90.10.10">
    <property type="entry name" value="Bulb-type lectin domain"/>
    <property type="match status" value="4"/>
</dbReference>
<dbReference type="KEGG" id="rfs:C1I64_17905"/>
<dbReference type="PANTHER" id="PTHR47976:SF115">
    <property type="entry name" value="RECEPTOR-LIKE SERINE_THREONINE-PROTEIN KINASE"/>
    <property type="match status" value="1"/>
</dbReference>
<name>A0A3T0T536_9MICO</name>
<dbReference type="InterPro" id="IPR001480">
    <property type="entry name" value="Bulb-type_lectin_dom"/>
</dbReference>
<gene>
    <name evidence="5" type="ORF">C1I64_17905</name>
</gene>
<feature type="domain" description="Bulb-type lectin" evidence="4">
    <location>
        <begin position="555"/>
        <end position="662"/>
    </location>
</feature>
<feature type="chain" id="PRO_5019071928" description="Bulb-type lectin domain-containing protein" evidence="3">
    <location>
        <begin position="34"/>
        <end position="662"/>
    </location>
</feature>
<dbReference type="InterPro" id="IPR036426">
    <property type="entry name" value="Bulb-type_lectin_dom_sf"/>
</dbReference>
<dbReference type="AlphaFoldDB" id="A0A3T0T536"/>
<evidence type="ECO:0000256" key="1">
    <source>
        <dbReference type="ARBA" id="ARBA00022729"/>
    </source>
</evidence>
<dbReference type="PROSITE" id="PS51318">
    <property type="entry name" value="TAT"/>
    <property type="match status" value="1"/>
</dbReference>
<dbReference type="PANTHER" id="PTHR47976">
    <property type="entry name" value="G-TYPE LECTIN S-RECEPTOR-LIKE SERINE/THREONINE-PROTEIN KINASE SD2-5"/>
    <property type="match status" value="1"/>
</dbReference>
<evidence type="ECO:0000313" key="6">
    <source>
        <dbReference type="Proteomes" id="UP000285317"/>
    </source>
</evidence>
<feature type="region of interest" description="Disordered" evidence="2">
    <location>
        <begin position="34"/>
        <end position="71"/>
    </location>
</feature>
<dbReference type="InterPro" id="IPR006311">
    <property type="entry name" value="TAT_signal"/>
</dbReference>
<reference evidence="5 6" key="1">
    <citation type="submission" date="2018-03" db="EMBL/GenBank/DDBJ databases">
        <title>Bacteriophage NCPPB3778 and a type I-E CRISPR drive the evolution of the US Biological Select Agent, Rathayibacter toxicus.</title>
        <authorList>
            <person name="Davis E.W.II."/>
            <person name="Tabima J.F."/>
            <person name="Weisberg A.J."/>
            <person name="Dantas Lopes L."/>
            <person name="Wiseman M.S."/>
            <person name="Wiseman M.S."/>
            <person name="Pupko T."/>
            <person name="Belcher M.S."/>
            <person name="Sechler A.J."/>
            <person name="Tancos M.A."/>
            <person name="Schroeder B.K."/>
            <person name="Murray T.D."/>
            <person name="Luster D.G."/>
            <person name="Schneider W.L."/>
            <person name="Rogers E."/>
            <person name="Andreote F.D."/>
            <person name="Grunwald N.J."/>
            <person name="Putnam M.L."/>
            <person name="Chang J.H."/>
        </authorList>
    </citation>
    <scope>NUCLEOTIDE SEQUENCE [LARGE SCALE GENOMIC DNA]</scope>
    <source>
        <strain evidence="5 6">DSM 15932</strain>
    </source>
</reference>
<dbReference type="PROSITE" id="PS50927">
    <property type="entry name" value="BULB_LECTIN"/>
    <property type="match status" value="2"/>
</dbReference>
<evidence type="ECO:0000313" key="5">
    <source>
        <dbReference type="EMBL" id="AZZ53728.1"/>
    </source>
</evidence>
<sequence length="662" mass="68783">MGNHRRSSRLLTALLAAAVGVGGALVPVTAATAADDATTSTQSTQSVETGALDPSLDRADQGLPPQSTQVYSESQTKSFRADFIVSDANFFDSDAMTTQQVQNLLNDKGSSCTTGVDVPCLKNFSQRTSSKPADAMCSAYAGAANESAASIFTRVGAACGINPLVLVVLVQKERSLVTTTAPTANDYNKATGFNCPDTAACDPGSAGFFTQVYSAARQFKRYANPPGSGSNFTTYAPGRTPSIAYYPESRCGSSPVTVRNQATSDLYYYTPYQPNRYALTGQGDASCATYGNINFWFLFSEWNPAGTLANAGIAPVGQVDGPQISNNTLTANGWTVDPTTQQAALAVTVTITAPNGSRTVRTVTADGDRGDISSREYPAAGRRHGYTATAPASATGTYTVCASAASVDWNRWVGTGDSRGPGSKDLGCSSVQYQGGSSTSRDVLTAGGELRRGQQLTSADGASRAAMQGDGNLAVYSRTGVRWAAGTQPDGDRLVMQTDGNAVVYTASGRAVWASETAGQPGARLVMQNDGNLVVYSTSGRALWASDSAPKPASGDTLAAGSRLTAGQKLRSNDGTSEAVMQTDGNLVVVTRGTPRWATGTTGAGNRLEMQSDGNAVVYTTSGSARWATNTSGNPGSKLVMQNDGNLVLYSRDGRAIWASRG</sequence>
<accession>A0A3T0T536</accession>
<keyword evidence="1 3" id="KW-0732">Signal</keyword>
<evidence type="ECO:0000256" key="3">
    <source>
        <dbReference type="SAM" id="SignalP"/>
    </source>
</evidence>
<feature type="signal peptide" evidence="3">
    <location>
        <begin position="1"/>
        <end position="33"/>
    </location>
</feature>
<dbReference type="InterPro" id="IPR051343">
    <property type="entry name" value="G-type_lectin_kinases/EP1-like"/>
</dbReference>
<feature type="domain" description="Bulb-type lectin" evidence="4">
    <location>
        <begin position="441"/>
        <end position="548"/>
    </location>
</feature>
<proteinExistence type="predicted"/>
<evidence type="ECO:0000256" key="2">
    <source>
        <dbReference type="SAM" id="MobiDB-lite"/>
    </source>
</evidence>